<feature type="domain" description="F-box" evidence="1">
    <location>
        <begin position="64"/>
        <end position="110"/>
    </location>
</feature>
<evidence type="ECO:0000313" key="4">
    <source>
        <dbReference type="Proteomes" id="UP000054018"/>
    </source>
</evidence>
<dbReference type="AlphaFoldDB" id="A0A0C9Y1K2"/>
<dbReference type="Pfam" id="PF12937">
    <property type="entry name" value="F-box-like"/>
    <property type="match status" value="1"/>
</dbReference>
<dbReference type="OrthoDB" id="2649251at2759"/>
<sequence>MPCSFGDFHSYEPGDAMGSLSGARAELAHLQRRELRLLQELSDVRKALAAQKVMLDELVEASAVPYVDRLPNELLAEIFLLLRDEQRRLVRVSRRWRAVVFDTGRMWSEIDMQCDSLTMRKSYLKRSREAPLTLTIKYVIPEPDFFLPHANRWHTLNVFGSTEVTLSMIPR</sequence>
<name>A0A0C9Y1K2_9AGAM</name>
<protein>
    <submittedName>
        <fullName evidence="2">Unplaced genomic scaffold scaffold_633, whole genome shotgun sequence</fullName>
    </submittedName>
</protein>
<reference evidence="4" key="2">
    <citation type="submission" date="2015-01" db="EMBL/GenBank/DDBJ databases">
        <title>Evolutionary Origins and Diversification of the Mycorrhizal Mutualists.</title>
        <authorList>
            <consortium name="DOE Joint Genome Institute"/>
            <consortium name="Mycorrhizal Genomics Consortium"/>
            <person name="Kohler A."/>
            <person name="Kuo A."/>
            <person name="Nagy L.G."/>
            <person name="Floudas D."/>
            <person name="Copeland A."/>
            <person name="Barry K.W."/>
            <person name="Cichocki N."/>
            <person name="Veneault-Fourrey C."/>
            <person name="LaButti K."/>
            <person name="Lindquist E.A."/>
            <person name="Lipzen A."/>
            <person name="Lundell T."/>
            <person name="Morin E."/>
            <person name="Murat C."/>
            <person name="Riley R."/>
            <person name="Ohm R."/>
            <person name="Sun H."/>
            <person name="Tunlid A."/>
            <person name="Henrissat B."/>
            <person name="Grigoriev I.V."/>
            <person name="Hibbett D.S."/>
            <person name="Martin F."/>
        </authorList>
    </citation>
    <scope>NUCLEOTIDE SEQUENCE [LARGE SCALE GENOMIC DNA]</scope>
    <source>
        <strain evidence="2 4">441</strain>
    </source>
</reference>
<dbReference type="STRING" id="765257.A0A0C9Y1K2"/>
<dbReference type="EMBL" id="KN834317">
    <property type="protein sequence ID" value="KIK11054.1"/>
    <property type="molecule type" value="Genomic_DNA"/>
</dbReference>
<evidence type="ECO:0000313" key="2">
    <source>
        <dbReference type="EMBL" id="KIK11054.1"/>
    </source>
</evidence>
<dbReference type="EMBL" id="KN834314">
    <property type="protein sequence ID" value="KIK11061.1"/>
    <property type="molecule type" value="Genomic_DNA"/>
</dbReference>
<dbReference type="PROSITE" id="PS50181">
    <property type="entry name" value="FBOX"/>
    <property type="match status" value="1"/>
</dbReference>
<evidence type="ECO:0000313" key="3">
    <source>
        <dbReference type="EMBL" id="KIK11061.1"/>
    </source>
</evidence>
<reference evidence="3" key="3">
    <citation type="submission" date="2015-02" db="EMBL/GenBank/DDBJ databases">
        <title>Evolutionary Origins and Diversification of the Mycorrhizal Mutualists.</title>
        <authorList>
            <consortium name="DOE Joint Genome Institute"/>
            <consortium name="Mycorrhizal Genomics Consortium"/>
            <person name="Kohler A."/>
            <person name="Kuo A."/>
            <person name="Nagy L.G."/>
            <person name="Floudas D."/>
            <person name="Copeland A."/>
            <person name="Barry K.W."/>
            <person name="Cichocki N."/>
            <person name="Veneault-Fourrey C."/>
            <person name="LaButti K."/>
            <person name="Lindquist E.A."/>
            <person name="Lipzen A."/>
            <person name="Lundell T."/>
            <person name="Morin E."/>
            <person name="Murat C."/>
            <person name="Riley R."/>
            <person name="Ohm R."/>
            <person name="Sun H."/>
            <person name="Tunlid A."/>
            <person name="Henrissat B."/>
            <person name="Grigoriev I.V."/>
            <person name="Hibbett D.S."/>
            <person name="Martin F."/>
        </authorList>
    </citation>
    <scope>NUCLEOTIDE SEQUENCE</scope>
    <source>
        <strain evidence="3">441</strain>
    </source>
</reference>
<gene>
    <name evidence="3" type="ORF">PISMIDRAFT_536372</name>
    <name evidence="2" type="ORF">PISMIDRAFT_536442</name>
</gene>
<dbReference type="HOGENOM" id="CLU_1563483_0_0_1"/>
<dbReference type="InterPro" id="IPR036047">
    <property type="entry name" value="F-box-like_dom_sf"/>
</dbReference>
<proteinExistence type="predicted"/>
<organism evidence="3 4">
    <name type="scientific">Pisolithus microcarpus 441</name>
    <dbReference type="NCBI Taxonomy" id="765257"/>
    <lineage>
        <taxon>Eukaryota</taxon>
        <taxon>Fungi</taxon>
        <taxon>Dikarya</taxon>
        <taxon>Basidiomycota</taxon>
        <taxon>Agaricomycotina</taxon>
        <taxon>Agaricomycetes</taxon>
        <taxon>Agaricomycetidae</taxon>
        <taxon>Boletales</taxon>
        <taxon>Sclerodermatineae</taxon>
        <taxon>Pisolithaceae</taxon>
        <taxon>Pisolithus</taxon>
    </lineage>
</organism>
<dbReference type="InterPro" id="IPR001810">
    <property type="entry name" value="F-box_dom"/>
</dbReference>
<dbReference type="Proteomes" id="UP000054018">
    <property type="component" value="Unassembled WGS sequence"/>
</dbReference>
<evidence type="ECO:0000259" key="1">
    <source>
        <dbReference type="PROSITE" id="PS50181"/>
    </source>
</evidence>
<dbReference type="SUPFAM" id="SSF81383">
    <property type="entry name" value="F-box domain"/>
    <property type="match status" value="1"/>
</dbReference>
<accession>A0A0C9Y1K2</accession>
<dbReference type="Gene3D" id="1.20.1280.50">
    <property type="match status" value="1"/>
</dbReference>
<keyword evidence="4" id="KW-1185">Reference proteome</keyword>
<reference evidence="3 4" key="1">
    <citation type="submission" date="2014-04" db="EMBL/GenBank/DDBJ databases">
        <authorList>
            <consortium name="DOE Joint Genome Institute"/>
            <person name="Kuo A."/>
            <person name="Kohler A."/>
            <person name="Costa M.D."/>
            <person name="Nagy L.G."/>
            <person name="Floudas D."/>
            <person name="Copeland A."/>
            <person name="Barry K.W."/>
            <person name="Cichocki N."/>
            <person name="Veneault-Fourrey C."/>
            <person name="LaButti K."/>
            <person name="Lindquist E.A."/>
            <person name="Lipzen A."/>
            <person name="Lundell T."/>
            <person name="Morin E."/>
            <person name="Murat C."/>
            <person name="Sun H."/>
            <person name="Tunlid A."/>
            <person name="Henrissat B."/>
            <person name="Grigoriev I.V."/>
            <person name="Hibbett D.S."/>
            <person name="Martin F."/>
            <person name="Nordberg H.P."/>
            <person name="Cantor M.N."/>
            <person name="Hua S.X."/>
        </authorList>
    </citation>
    <scope>NUCLEOTIDE SEQUENCE [LARGE SCALE GENOMIC DNA]</scope>
    <source>
        <strain evidence="3 4">441</strain>
    </source>
</reference>